<dbReference type="Pfam" id="PF13628">
    <property type="entry name" value="DUF4142"/>
    <property type="match status" value="1"/>
</dbReference>
<dbReference type="InterPro" id="IPR025419">
    <property type="entry name" value="DUF4142"/>
</dbReference>
<proteinExistence type="predicted"/>
<dbReference type="InterPro" id="IPR012347">
    <property type="entry name" value="Ferritin-like"/>
</dbReference>
<evidence type="ECO:0000256" key="1">
    <source>
        <dbReference type="SAM" id="MobiDB-lite"/>
    </source>
</evidence>
<accession>A0A6J4SY14</accession>
<evidence type="ECO:0000313" key="4">
    <source>
        <dbReference type="EMBL" id="CAA9508044.1"/>
    </source>
</evidence>
<organism evidence="4">
    <name type="scientific">uncultured Segetibacter sp</name>
    <dbReference type="NCBI Taxonomy" id="481133"/>
    <lineage>
        <taxon>Bacteria</taxon>
        <taxon>Pseudomonadati</taxon>
        <taxon>Bacteroidota</taxon>
        <taxon>Chitinophagia</taxon>
        <taxon>Chitinophagales</taxon>
        <taxon>Chitinophagaceae</taxon>
        <taxon>Segetibacter</taxon>
        <taxon>environmental samples</taxon>
    </lineage>
</organism>
<keyword evidence="2" id="KW-0732">Signal</keyword>
<dbReference type="EMBL" id="CADCVN010000897">
    <property type="protein sequence ID" value="CAA9508044.1"/>
    <property type="molecule type" value="Genomic_DNA"/>
</dbReference>
<dbReference type="AlphaFoldDB" id="A0A6J4SY14"/>
<dbReference type="PANTHER" id="PTHR38593">
    <property type="entry name" value="BLR2558 PROTEIN"/>
    <property type="match status" value="1"/>
</dbReference>
<dbReference type="PANTHER" id="PTHR38593:SF1">
    <property type="entry name" value="BLR2558 PROTEIN"/>
    <property type="match status" value="1"/>
</dbReference>
<dbReference type="Gene3D" id="1.20.1260.10">
    <property type="match status" value="1"/>
</dbReference>
<sequence>MKKLVFPLCLAAFLTLEACNSNQGSDNASSDTTATTTETSTTNSTTATTVDTNRNNNASNDTNAISSNTNGAADGDFMIEAASGGMMEVELGKTASANATSAKVKEFGRMMVTDHTKANTELKAIAGKKNVTLPAAPAGKHQTHIDELKAKNGADFDKAYVDMMVDDHKEDVSKFQDEAKNGKDPDVKAFASKTLPVLQKHLKSIQAIQEGMKK</sequence>
<name>A0A6J4SY14_9BACT</name>
<gene>
    <name evidence="4" type="ORF">AVDCRST_MAG96-2317</name>
</gene>
<feature type="signal peptide" evidence="2">
    <location>
        <begin position="1"/>
        <end position="18"/>
    </location>
</feature>
<feature type="domain" description="DUF4142" evidence="3">
    <location>
        <begin position="73"/>
        <end position="208"/>
    </location>
</feature>
<feature type="region of interest" description="Disordered" evidence="1">
    <location>
        <begin position="22"/>
        <end position="72"/>
    </location>
</feature>
<feature type="chain" id="PRO_5027076613" description="DUF4142 domain-containing protein" evidence="2">
    <location>
        <begin position="19"/>
        <end position="214"/>
    </location>
</feature>
<feature type="compositionally biased region" description="Low complexity" evidence="1">
    <location>
        <begin position="25"/>
        <end position="70"/>
    </location>
</feature>
<evidence type="ECO:0000259" key="3">
    <source>
        <dbReference type="Pfam" id="PF13628"/>
    </source>
</evidence>
<protein>
    <recommendedName>
        <fullName evidence="3">DUF4142 domain-containing protein</fullName>
    </recommendedName>
</protein>
<evidence type="ECO:0000256" key="2">
    <source>
        <dbReference type="SAM" id="SignalP"/>
    </source>
</evidence>
<reference evidence="4" key="1">
    <citation type="submission" date="2020-02" db="EMBL/GenBank/DDBJ databases">
        <authorList>
            <person name="Meier V. D."/>
        </authorList>
    </citation>
    <scope>NUCLEOTIDE SEQUENCE</scope>
    <source>
        <strain evidence="4">AVDCRST_MAG96</strain>
    </source>
</reference>